<dbReference type="InterPro" id="IPR037171">
    <property type="entry name" value="NagB/RpiA_transferase-like"/>
</dbReference>
<evidence type="ECO:0000313" key="5">
    <source>
        <dbReference type="EMBL" id="GIQ62098.1"/>
    </source>
</evidence>
<dbReference type="InterPro" id="IPR014036">
    <property type="entry name" value="DeoR-like_C"/>
</dbReference>
<dbReference type="Gene3D" id="3.40.50.1360">
    <property type="match status" value="1"/>
</dbReference>
<dbReference type="RefSeq" id="WP_062489223.1">
    <property type="nucleotide sequence ID" value="NZ_BOVJ01000020.1"/>
</dbReference>
<proteinExistence type="predicted"/>
<dbReference type="Pfam" id="PF00455">
    <property type="entry name" value="DeoRC"/>
    <property type="match status" value="1"/>
</dbReference>
<dbReference type="SUPFAM" id="SSF46785">
    <property type="entry name" value="Winged helix' DNA-binding domain"/>
    <property type="match status" value="1"/>
</dbReference>
<dbReference type="SMART" id="SM00420">
    <property type="entry name" value="HTH_DEOR"/>
    <property type="match status" value="1"/>
</dbReference>
<reference evidence="5 6" key="1">
    <citation type="submission" date="2021-04" db="EMBL/GenBank/DDBJ databases">
        <title>Draft genome sequence of Paenibacillus cisolokensis, LC2-13A.</title>
        <authorList>
            <person name="Uke A."/>
            <person name="Chhe C."/>
            <person name="Baramee S."/>
            <person name="Kosugi A."/>
        </authorList>
    </citation>
    <scope>NUCLEOTIDE SEQUENCE [LARGE SCALE GENOMIC DNA]</scope>
    <source>
        <strain evidence="5 6">LC2-13A</strain>
    </source>
</reference>
<keyword evidence="6" id="KW-1185">Reference proteome</keyword>
<dbReference type="SUPFAM" id="SSF100950">
    <property type="entry name" value="NagB/RpiA/CoA transferase-like"/>
    <property type="match status" value="1"/>
</dbReference>
<dbReference type="InterPro" id="IPR018356">
    <property type="entry name" value="Tscrpt_reg_HTH_DeoR_CS"/>
</dbReference>
<dbReference type="PROSITE" id="PS51000">
    <property type="entry name" value="HTH_DEOR_2"/>
    <property type="match status" value="1"/>
</dbReference>
<dbReference type="SMART" id="SM01134">
    <property type="entry name" value="DeoRC"/>
    <property type="match status" value="1"/>
</dbReference>
<dbReference type="InterPro" id="IPR001034">
    <property type="entry name" value="DeoR_HTH"/>
</dbReference>
<keyword evidence="2" id="KW-0238">DNA-binding</keyword>
<accession>A0ABQ4N1P1</accession>
<comment type="caution">
    <text evidence="5">The sequence shown here is derived from an EMBL/GenBank/DDBJ whole genome shotgun (WGS) entry which is preliminary data.</text>
</comment>
<dbReference type="InterPro" id="IPR050313">
    <property type="entry name" value="Carb_Metab_HTH_regulators"/>
</dbReference>
<dbReference type="PRINTS" id="PR00037">
    <property type="entry name" value="HTHLACR"/>
</dbReference>
<organism evidence="5 6">
    <name type="scientific">Paenibacillus cisolokensis</name>
    <dbReference type="NCBI Taxonomy" id="1658519"/>
    <lineage>
        <taxon>Bacteria</taxon>
        <taxon>Bacillati</taxon>
        <taxon>Bacillota</taxon>
        <taxon>Bacilli</taxon>
        <taxon>Bacillales</taxon>
        <taxon>Paenibacillaceae</taxon>
        <taxon>Paenibacillus</taxon>
    </lineage>
</organism>
<name>A0ABQ4N1P1_9BACL</name>
<evidence type="ECO:0000313" key="6">
    <source>
        <dbReference type="Proteomes" id="UP000680304"/>
    </source>
</evidence>
<dbReference type="PROSITE" id="PS00894">
    <property type="entry name" value="HTH_DEOR_1"/>
    <property type="match status" value="1"/>
</dbReference>
<dbReference type="PANTHER" id="PTHR30363:SF44">
    <property type="entry name" value="AGA OPERON TRANSCRIPTIONAL REPRESSOR-RELATED"/>
    <property type="match status" value="1"/>
</dbReference>
<evidence type="ECO:0000256" key="2">
    <source>
        <dbReference type="ARBA" id="ARBA00023125"/>
    </source>
</evidence>
<gene>
    <name evidence="5" type="ORF">PACILC2_06660</name>
</gene>
<dbReference type="InterPro" id="IPR036390">
    <property type="entry name" value="WH_DNA-bd_sf"/>
</dbReference>
<protein>
    <submittedName>
        <fullName evidence="5">GntR family transcriptional regulator</fullName>
    </submittedName>
</protein>
<sequence length="255" mass="28764">MFAEQRHQTILQKLNREQSVKTAELIKLFGVSVETIRRDLDYLERMGCLKRVHGGAIPAEIDYTRELPFTVRETQFADRKRELAETAVRYVEEGQSIALEIGTTNTAFARALKKRVERLTVLTNSLPIANELVSMPNYTIIFAGGVIRNQEQCVVGELAETFVEQFHVDTFFMNMSGLTPEQGVTDYGIGEVQLKKKLMKIAKRTIVLADSSKFGAVSLLKVCDYAEVDLFITDSKIDPGIVEAYRQHGIEIVSR</sequence>
<keyword evidence="3" id="KW-0804">Transcription</keyword>
<evidence type="ECO:0000259" key="4">
    <source>
        <dbReference type="PROSITE" id="PS51000"/>
    </source>
</evidence>
<dbReference type="Pfam" id="PF08220">
    <property type="entry name" value="HTH_DeoR"/>
    <property type="match status" value="1"/>
</dbReference>
<keyword evidence="1" id="KW-0805">Transcription regulation</keyword>
<dbReference type="Gene3D" id="1.10.10.10">
    <property type="entry name" value="Winged helix-like DNA-binding domain superfamily/Winged helix DNA-binding domain"/>
    <property type="match status" value="1"/>
</dbReference>
<dbReference type="EMBL" id="BOVJ01000020">
    <property type="protein sequence ID" value="GIQ62098.1"/>
    <property type="molecule type" value="Genomic_DNA"/>
</dbReference>
<evidence type="ECO:0000256" key="1">
    <source>
        <dbReference type="ARBA" id="ARBA00023015"/>
    </source>
</evidence>
<feature type="domain" description="HTH deoR-type" evidence="4">
    <location>
        <begin position="3"/>
        <end position="58"/>
    </location>
</feature>
<evidence type="ECO:0000256" key="3">
    <source>
        <dbReference type="ARBA" id="ARBA00023163"/>
    </source>
</evidence>
<dbReference type="InterPro" id="IPR036388">
    <property type="entry name" value="WH-like_DNA-bd_sf"/>
</dbReference>
<dbReference type="PANTHER" id="PTHR30363">
    <property type="entry name" value="HTH-TYPE TRANSCRIPTIONAL REGULATOR SRLR-RELATED"/>
    <property type="match status" value="1"/>
</dbReference>
<dbReference type="Proteomes" id="UP000680304">
    <property type="component" value="Unassembled WGS sequence"/>
</dbReference>